<dbReference type="GO" id="GO:0009279">
    <property type="term" value="C:cell outer membrane"/>
    <property type="evidence" value="ECO:0007669"/>
    <property type="project" value="UniProtKB-SubCell"/>
</dbReference>
<keyword evidence="7" id="KW-0614">Plasmid</keyword>
<dbReference type="Gene3D" id="3.30.1330.60">
    <property type="entry name" value="OmpA-like domain"/>
    <property type="match status" value="1"/>
</dbReference>
<dbReference type="PRINTS" id="PR01021">
    <property type="entry name" value="OMPADOMAIN"/>
</dbReference>
<proteinExistence type="predicted"/>
<dbReference type="EMBL" id="CP114589">
    <property type="protein sequence ID" value="WBA10141.1"/>
    <property type="molecule type" value="Genomic_DNA"/>
</dbReference>
<dbReference type="PANTHER" id="PTHR30329:SF21">
    <property type="entry name" value="LIPOPROTEIN YIAD-RELATED"/>
    <property type="match status" value="1"/>
</dbReference>
<dbReference type="Proteomes" id="UP001164748">
    <property type="component" value="Plasmid unnamed"/>
</dbReference>
<dbReference type="RefSeq" id="WP_269580177.1">
    <property type="nucleotide sequence ID" value="NZ_CP114589.1"/>
</dbReference>
<dbReference type="PANTHER" id="PTHR30329">
    <property type="entry name" value="STATOR ELEMENT OF FLAGELLAR MOTOR COMPLEX"/>
    <property type="match status" value="1"/>
</dbReference>
<evidence type="ECO:0000256" key="4">
    <source>
        <dbReference type="PROSITE-ProRule" id="PRU00473"/>
    </source>
</evidence>
<evidence type="ECO:0000256" key="3">
    <source>
        <dbReference type="ARBA" id="ARBA00023237"/>
    </source>
</evidence>
<accession>A0AA47KNI1</accession>
<name>A0AA47KNI1_9GAMM</name>
<keyword evidence="3" id="KW-0998">Cell outer membrane</keyword>
<feature type="chain" id="PRO_5041228978" evidence="5">
    <location>
        <begin position="21"/>
        <end position="239"/>
    </location>
</feature>
<dbReference type="InterPro" id="IPR036737">
    <property type="entry name" value="OmpA-like_sf"/>
</dbReference>
<dbReference type="InterPro" id="IPR050330">
    <property type="entry name" value="Bact_OuterMem_StrucFunc"/>
</dbReference>
<geneLocation type="plasmid" evidence="7 8">
    <name>unnamed</name>
</geneLocation>
<evidence type="ECO:0000313" key="8">
    <source>
        <dbReference type="Proteomes" id="UP001164748"/>
    </source>
</evidence>
<dbReference type="InterPro" id="IPR022511">
    <property type="entry name" value="PdsO"/>
</dbReference>
<dbReference type="CDD" id="cd07185">
    <property type="entry name" value="OmpA_C-like"/>
    <property type="match status" value="1"/>
</dbReference>
<dbReference type="AlphaFoldDB" id="A0AA47KNI1"/>
<comment type="subcellular location">
    <subcellularLocation>
        <location evidence="1">Cell outer membrane</location>
    </subcellularLocation>
</comment>
<keyword evidence="5" id="KW-0732">Signal</keyword>
<keyword evidence="2 4" id="KW-0472">Membrane</keyword>
<gene>
    <name evidence="7" type="primary">pdsO</name>
    <name evidence="7" type="ORF">N8M53_15145</name>
</gene>
<dbReference type="InterPro" id="IPR006664">
    <property type="entry name" value="OMP_bac"/>
</dbReference>
<evidence type="ECO:0000256" key="5">
    <source>
        <dbReference type="SAM" id="SignalP"/>
    </source>
</evidence>
<dbReference type="PROSITE" id="PS51123">
    <property type="entry name" value="OMPA_2"/>
    <property type="match status" value="1"/>
</dbReference>
<dbReference type="SUPFAM" id="SSF103088">
    <property type="entry name" value="OmpA-like"/>
    <property type="match status" value="1"/>
</dbReference>
<feature type="domain" description="OmpA-like" evidence="6">
    <location>
        <begin position="116"/>
        <end position="233"/>
    </location>
</feature>
<dbReference type="NCBIfam" id="TIGR03789">
    <property type="entry name" value="pdsO"/>
    <property type="match status" value="1"/>
</dbReference>
<reference evidence="7" key="1">
    <citation type="submission" date="2022-09" db="EMBL/GenBank/DDBJ databases">
        <authorList>
            <person name="Li Z.-J."/>
        </authorList>
    </citation>
    <scope>NUCLEOTIDE SEQUENCE</scope>
    <source>
        <strain evidence="7">TGB11</strain>
        <plasmid evidence="7">unnamed</plasmid>
    </source>
</reference>
<dbReference type="InterPro" id="IPR006665">
    <property type="entry name" value="OmpA-like"/>
</dbReference>
<sequence>MDIKKQLTHSVFAVSMFAVATPQGMAASEVERNKQPELIGMGSGAIAGAVVAGPVGAVAGAIIGTVMGQNASYEDLANEQGDTIQTIRGENQSLSRISQKYNEAQLELARLRSAQNQVDDLALAMNIQFRTSSADIEPHFMIQLDELAGFIQQMPNAQWQLAGYADPRGRQGYNQALSERRVQAVKDYLVSVGVDPRQLNTVAYGDSQPLDSQAGNEGFFFDRRVTVSRMAGTQTAQIK</sequence>
<evidence type="ECO:0000256" key="1">
    <source>
        <dbReference type="ARBA" id="ARBA00004442"/>
    </source>
</evidence>
<feature type="signal peptide" evidence="5">
    <location>
        <begin position="1"/>
        <end position="20"/>
    </location>
</feature>
<evidence type="ECO:0000256" key="2">
    <source>
        <dbReference type="ARBA" id="ARBA00023136"/>
    </source>
</evidence>
<evidence type="ECO:0000259" key="6">
    <source>
        <dbReference type="PROSITE" id="PS51123"/>
    </source>
</evidence>
<dbReference type="Pfam" id="PF00691">
    <property type="entry name" value="OmpA"/>
    <property type="match status" value="1"/>
</dbReference>
<protein>
    <submittedName>
        <fullName evidence="7">Sortase-associated OmpA-like protein PdsO</fullName>
    </submittedName>
</protein>
<organism evidence="7 8">
    <name type="scientific">Salinivibrio kushneri</name>
    <dbReference type="NCBI Taxonomy" id="1908198"/>
    <lineage>
        <taxon>Bacteria</taxon>
        <taxon>Pseudomonadati</taxon>
        <taxon>Pseudomonadota</taxon>
        <taxon>Gammaproteobacteria</taxon>
        <taxon>Vibrionales</taxon>
        <taxon>Vibrionaceae</taxon>
        <taxon>Salinivibrio</taxon>
    </lineage>
</organism>
<evidence type="ECO:0000313" key="7">
    <source>
        <dbReference type="EMBL" id="WBA10141.1"/>
    </source>
</evidence>